<accession>A0A6G1DWB3</accession>
<dbReference type="AlphaFoldDB" id="A0A6G1DWB3"/>
<organism evidence="1 2">
    <name type="scientific">Oryza meyeriana var. granulata</name>
    <dbReference type="NCBI Taxonomy" id="110450"/>
    <lineage>
        <taxon>Eukaryota</taxon>
        <taxon>Viridiplantae</taxon>
        <taxon>Streptophyta</taxon>
        <taxon>Embryophyta</taxon>
        <taxon>Tracheophyta</taxon>
        <taxon>Spermatophyta</taxon>
        <taxon>Magnoliopsida</taxon>
        <taxon>Liliopsida</taxon>
        <taxon>Poales</taxon>
        <taxon>Poaceae</taxon>
        <taxon>BOP clade</taxon>
        <taxon>Oryzoideae</taxon>
        <taxon>Oryzeae</taxon>
        <taxon>Oryzinae</taxon>
        <taxon>Oryza</taxon>
        <taxon>Oryza meyeriana</taxon>
    </lineage>
</organism>
<evidence type="ECO:0000313" key="1">
    <source>
        <dbReference type="EMBL" id="KAF0916681.1"/>
    </source>
</evidence>
<name>A0A6G1DWB3_9ORYZ</name>
<sequence>MPLVLRLGPVGYGNVIAAANTAIWGDDRSTKVPAGIGMDGIPCDMSHYGNHQPIKLQGVRWLLEINTW</sequence>
<dbReference type="EMBL" id="SPHZ02000005">
    <property type="protein sequence ID" value="KAF0916681.1"/>
    <property type="molecule type" value="Genomic_DNA"/>
</dbReference>
<gene>
    <name evidence="1" type="ORF">E2562_010527</name>
</gene>
<evidence type="ECO:0000313" key="2">
    <source>
        <dbReference type="Proteomes" id="UP000479710"/>
    </source>
</evidence>
<dbReference type="Proteomes" id="UP000479710">
    <property type="component" value="Unassembled WGS sequence"/>
</dbReference>
<protein>
    <submittedName>
        <fullName evidence="1">Uncharacterized protein</fullName>
    </submittedName>
</protein>
<keyword evidence="2" id="KW-1185">Reference proteome</keyword>
<comment type="caution">
    <text evidence="1">The sequence shown here is derived from an EMBL/GenBank/DDBJ whole genome shotgun (WGS) entry which is preliminary data.</text>
</comment>
<reference evidence="1 2" key="1">
    <citation type="submission" date="2019-11" db="EMBL/GenBank/DDBJ databases">
        <title>Whole genome sequence of Oryza granulata.</title>
        <authorList>
            <person name="Li W."/>
        </authorList>
    </citation>
    <scope>NUCLEOTIDE SEQUENCE [LARGE SCALE GENOMIC DNA]</scope>
    <source>
        <strain evidence="2">cv. Menghai</strain>
        <tissue evidence="1">Leaf</tissue>
    </source>
</reference>
<proteinExistence type="predicted"/>